<organism evidence="1 2">
    <name type="scientific">Sulfobacillus benefaciens</name>
    <dbReference type="NCBI Taxonomy" id="453960"/>
    <lineage>
        <taxon>Bacteria</taxon>
        <taxon>Bacillati</taxon>
        <taxon>Bacillota</taxon>
        <taxon>Clostridia</taxon>
        <taxon>Eubacteriales</taxon>
        <taxon>Clostridiales Family XVII. Incertae Sedis</taxon>
        <taxon>Sulfobacillus</taxon>
    </lineage>
</organism>
<reference evidence="1 2" key="1">
    <citation type="journal article" date="2014" name="BMC Genomics">
        <title>Comparison of environmental and isolate Sulfobacillus genomes reveals diverse carbon, sulfur, nitrogen, and hydrogen metabolisms.</title>
        <authorList>
            <person name="Justice N.B."/>
            <person name="Norman A."/>
            <person name="Brown C.T."/>
            <person name="Singh A."/>
            <person name="Thomas B.C."/>
            <person name="Banfield J.F."/>
        </authorList>
    </citation>
    <scope>NUCLEOTIDE SEQUENCE [LARGE SCALE GENOMIC DNA]</scope>
    <source>
        <strain evidence="1">AMDSBA4</strain>
    </source>
</reference>
<comment type="caution">
    <text evidence="1">The sequence shown here is derived from an EMBL/GenBank/DDBJ whole genome shotgun (WGS) entry which is preliminary data.</text>
</comment>
<dbReference type="InterPro" id="IPR008651">
    <property type="entry name" value="Uncharacterised_HicB"/>
</dbReference>
<dbReference type="AlphaFoldDB" id="A0A2T2XCR3"/>
<name>A0A2T2XCR3_9FIRM</name>
<dbReference type="Gene3D" id="1.10.1220.10">
    <property type="entry name" value="Met repressor-like"/>
    <property type="match status" value="1"/>
</dbReference>
<proteinExistence type="predicted"/>
<dbReference type="Proteomes" id="UP000242972">
    <property type="component" value="Unassembled WGS sequence"/>
</dbReference>
<evidence type="ECO:0000313" key="2">
    <source>
        <dbReference type="Proteomes" id="UP000242972"/>
    </source>
</evidence>
<accession>A0A2T2XCR3</accession>
<dbReference type="Pfam" id="PF05534">
    <property type="entry name" value="HicB"/>
    <property type="match status" value="1"/>
</dbReference>
<dbReference type="InterPro" id="IPR035069">
    <property type="entry name" value="TTHA1013/TTHA0281-like"/>
</dbReference>
<protein>
    <submittedName>
        <fullName evidence="1">Toxin-antitoxin system HicB family antitoxin</fullName>
    </submittedName>
</protein>
<dbReference type="InterPro" id="IPR013321">
    <property type="entry name" value="Arc_rbn_hlx_hlx"/>
</dbReference>
<dbReference type="GO" id="GO:0006355">
    <property type="term" value="P:regulation of DNA-templated transcription"/>
    <property type="evidence" value="ECO:0007669"/>
    <property type="project" value="InterPro"/>
</dbReference>
<dbReference type="EMBL" id="PXYW01000046">
    <property type="protein sequence ID" value="PSR32295.1"/>
    <property type="molecule type" value="Genomic_DNA"/>
</dbReference>
<dbReference type="InterPro" id="IPR010985">
    <property type="entry name" value="Ribbon_hlx_hlx"/>
</dbReference>
<sequence length="113" mass="12874">MQYKGYLARVEFDDEGDVFHGEVLNTRDVITFQGQSVQELHQAFRESVEDYLAFCAQRGETPDAPYSGKFVVRLSPDQHRLVALAAKQADKSLNAWVAERISQDAKRELDQRA</sequence>
<gene>
    <name evidence="1" type="ORF">C7B46_15020</name>
</gene>
<dbReference type="SUPFAM" id="SSF143100">
    <property type="entry name" value="TTHA1013/TTHA0281-like"/>
    <property type="match status" value="1"/>
</dbReference>
<dbReference type="SUPFAM" id="SSF47598">
    <property type="entry name" value="Ribbon-helix-helix"/>
    <property type="match status" value="1"/>
</dbReference>
<evidence type="ECO:0000313" key="1">
    <source>
        <dbReference type="EMBL" id="PSR32295.1"/>
    </source>
</evidence>